<evidence type="ECO:0000256" key="1">
    <source>
        <dbReference type="SAM" id="MobiDB-lite"/>
    </source>
</evidence>
<name>A0AA86MYY6_9BACT</name>
<feature type="domain" description="Cbb3-type cytochrome c oxidase subunit CcoP N-terminal" evidence="3">
    <location>
        <begin position="36"/>
        <end position="66"/>
    </location>
</feature>
<protein>
    <recommendedName>
        <fullName evidence="3">Cbb3-type cytochrome c oxidase subunit CcoP N-terminal domain-containing protein</fullName>
    </recommendedName>
</protein>
<proteinExistence type="predicted"/>
<dbReference type="RefSeq" id="WP_289268414.1">
    <property type="nucleotide sequence ID" value="NZ_OX365700.1"/>
</dbReference>
<sequence>MSDEQRSVRTDPAEKPEPAQPESSETSPAYLYRHAGIRERDGSIPVWLMLVVIGLLIWSVYYTVRYWSAS</sequence>
<dbReference type="KEGG" id="nti:DNFV4_01924"/>
<feature type="region of interest" description="Disordered" evidence="1">
    <location>
        <begin position="1"/>
        <end position="27"/>
    </location>
</feature>
<dbReference type="Gene3D" id="6.10.280.130">
    <property type="match status" value="1"/>
</dbReference>
<dbReference type="InterPro" id="IPR038414">
    <property type="entry name" value="CcoP_N_sf"/>
</dbReference>
<evidence type="ECO:0000313" key="5">
    <source>
        <dbReference type="Proteomes" id="UP001179121"/>
    </source>
</evidence>
<keyword evidence="5" id="KW-1185">Reference proteome</keyword>
<dbReference type="AlphaFoldDB" id="A0AA86MYY6"/>
<gene>
    <name evidence="4" type="ORF">DNFV4_01924</name>
</gene>
<keyword evidence="2" id="KW-1133">Transmembrane helix</keyword>
<keyword evidence="2" id="KW-0812">Transmembrane</keyword>
<feature type="compositionally biased region" description="Basic and acidic residues" evidence="1">
    <location>
        <begin position="1"/>
        <end position="17"/>
    </location>
</feature>
<organism evidence="4 5">
    <name type="scientific">Nitrospira tepida</name>
    <dbReference type="NCBI Taxonomy" id="2973512"/>
    <lineage>
        <taxon>Bacteria</taxon>
        <taxon>Pseudomonadati</taxon>
        <taxon>Nitrospirota</taxon>
        <taxon>Nitrospiria</taxon>
        <taxon>Nitrospirales</taxon>
        <taxon>Nitrospiraceae</taxon>
        <taxon>Nitrospira</taxon>
    </lineage>
</organism>
<reference evidence="4" key="1">
    <citation type="submission" date="2022-10" db="EMBL/GenBank/DDBJ databases">
        <authorList>
            <person name="Koch H."/>
        </authorList>
    </citation>
    <scope>NUCLEOTIDE SEQUENCE</scope>
    <source>
        <strain evidence="4">DNF</strain>
    </source>
</reference>
<evidence type="ECO:0000256" key="2">
    <source>
        <dbReference type="SAM" id="Phobius"/>
    </source>
</evidence>
<dbReference type="InterPro" id="IPR032858">
    <property type="entry name" value="CcoP_N"/>
</dbReference>
<accession>A0AA86MYY6</accession>
<evidence type="ECO:0000313" key="4">
    <source>
        <dbReference type="EMBL" id="CAI4031503.1"/>
    </source>
</evidence>
<keyword evidence="2" id="KW-0472">Membrane</keyword>
<dbReference type="EMBL" id="OX365700">
    <property type="protein sequence ID" value="CAI4031503.1"/>
    <property type="molecule type" value="Genomic_DNA"/>
</dbReference>
<dbReference type="Pfam" id="PF14715">
    <property type="entry name" value="FixP_N"/>
    <property type="match status" value="1"/>
</dbReference>
<evidence type="ECO:0000259" key="3">
    <source>
        <dbReference type="Pfam" id="PF14715"/>
    </source>
</evidence>
<dbReference type="Proteomes" id="UP001179121">
    <property type="component" value="Chromosome"/>
</dbReference>
<feature type="transmembrane region" description="Helical" evidence="2">
    <location>
        <begin position="46"/>
        <end position="64"/>
    </location>
</feature>